<comment type="catalytic activity">
    <reaction evidence="1">
        <text>ATP + protein L-histidine = ADP + protein N-phospho-L-histidine.</text>
        <dbReference type="EC" id="2.7.13.3"/>
    </reaction>
</comment>
<keyword evidence="5" id="KW-0547">Nucleotide-binding</keyword>
<dbReference type="EMBL" id="CP001737">
    <property type="protein sequence ID" value="ACV77067.1"/>
    <property type="molecule type" value="Genomic_DNA"/>
</dbReference>
<dbReference type="InterPro" id="IPR036890">
    <property type="entry name" value="HATPase_C_sf"/>
</dbReference>
<feature type="domain" description="Histidine kinase/HSP90-like ATPase" evidence="11">
    <location>
        <begin position="296"/>
        <end position="388"/>
    </location>
</feature>
<evidence type="ECO:0000256" key="2">
    <source>
        <dbReference type="ARBA" id="ARBA00012438"/>
    </source>
</evidence>
<keyword evidence="6 14" id="KW-0418">Kinase</keyword>
<keyword evidence="8" id="KW-0902">Two-component regulatory system</keyword>
<dbReference type="HOGENOM" id="CLU_000445_20_1_11"/>
<evidence type="ECO:0000259" key="13">
    <source>
        <dbReference type="Pfam" id="PF23539"/>
    </source>
</evidence>
<evidence type="ECO:0000313" key="14">
    <source>
        <dbReference type="EMBL" id="ACV77067.1"/>
    </source>
</evidence>
<keyword evidence="4" id="KW-0808">Transferase</keyword>
<evidence type="ECO:0000256" key="5">
    <source>
        <dbReference type="ARBA" id="ARBA00022741"/>
    </source>
</evidence>
<evidence type="ECO:0000256" key="1">
    <source>
        <dbReference type="ARBA" id="ARBA00000085"/>
    </source>
</evidence>
<evidence type="ECO:0000256" key="4">
    <source>
        <dbReference type="ARBA" id="ARBA00022679"/>
    </source>
</evidence>
<dbReference type="InterPro" id="IPR055558">
    <property type="entry name" value="DUF7134"/>
</dbReference>
<dbReference type="InterPro" id="IPR011712">
    <property type="entry name" value="Sig_transdc_His_kin_sub3_dim/P"/>
</dbReference>
<evidence type="ECO:0000256" key="3">
    <source>
        <dbReference type="ARBA" id="ARBA00022553"/>
    </source>
</evidence>
<feature type="transmembrane region" description="Helical" evidence="10">
    <location>
        <begin position="134"/>
        <end position="152"/>
    </location>
</feature>
<dbReference type="GO" id="GO:0005524">
    <property type="term" value="F:ATP binding"/>
    <property type="evidence" value="ECO:0007669"/>
    <property type="project" value="UniProtKB-KW"/>
</dbReference>
<feature type="transmembrane region" description="Helical" evidence="10">
    <location>
        <begin position="102"/>
        <end position="122"/>
    </location>
</feature>
<evidence type="ECO:0000256" key="8">
    <source>
        <dbReference type="ARBA" id="ARBA00023012"/>
    </source>
</evidence>
<dbReference type="STRING" id="479431.Namu_0652"/>
<reference evidence="15" key="1">
    <citation type="submission" date="2009-09" db="EMBL/GenBank/DDBJ databases">
        <title>The complete genome of Nakamurella multipartita DSM 44233.</title>
        <authorList>
            <consortium name="US DOE Joint Genome Institute (JGI-PGF)"/>
            <person name="Lucas S."/>
            <person name="Copeland A."/>
            <person name="Lapidus A."/>
            <person name="Glavina del Rio T."/>
            <person name="Dalin E."/>
            <person name="Tice H."/>
            <person name="Bruce D."/>
            <person name="Goodwin L."/>
            <person name="Pitluck S."/>
            <person name="Kyrpides N."/>
            <person name="Mavromatis K."/>
            <person name="Ivanova N."/>
            <person name="Ovchinnikova G."/>
            <person name="Sims D."/>
            <person name="Meincke L."/>
            <person name="Brettin T."/>
            <person name="Detter J.C."/>
            <person name="Han C."/>
            <person name="Larimer F."/>
            <person name="Land M."/>
            <person name="Hauser L."/>
            <person name="Markowitz V."/>
            <person name="Cheng J.-F."/>
            <person name="Hugenholtz P."/>
            <person name="Woyke T."/>
            <person name="Wu D."/>
            <person name="Klenk H.-P."/>
            <person name="Eisen J.A."/>
        </authorList>
    </citation>
    <scope>NUCLEOTIDE SEQUENCE [LARGE SCALE GENOMIC DNA]</scope>
    <source>
        <strain evidence="15">ATCC 700099 / DSM 44233 / CIP 104796 / JCM 9543 / NBRC 105858 / Y-104</strain>
    </source>
</reference>
<dbReference type="eggNOG" id="COG4585">
    <property type="taxonomic scope" value="Bacteria"/>
</dbReference>
<dbReference type="Pfam" id="PF07730">
    <property type="entry name" value="HisKA_3"/>
    <property type="match status" value="1"/>
</dbReference>
<keyword evidence="7" id="KW-0067">ATP-binding</keyword>
<evidence type="ECO:0000256" key="9">
    <source>
        <dbReference type="SAM" id="Coils"/>
    </source>
</evidence>
<dbReference type="Gene3D" id="3.30.565.10">
    <property type="entry name" value="Histidine kinase-like ATPase, C-terminal domain"/>
    <property type="match status" value="1"/>
</dbReference>
<keyword evidence="10" id="KW-1133">Transmembrane helix</keyword>
<keyword evidence="10" id="KW-0812">Transmembrane</keyword>
<evidence type="ECO:0000259" key="12">
    <source>
        <dbReference type="Pfam" id="PF07730"/>
    </source>
</evidence>
<dbReference type="Gene3D" id="1.20.5.1930">
    <property type="match status" value="1"/>
</dbReference>
<dbReference type="CDD" id="cd16917">
    <property type="entry name" value="HATPase_UhpB-NarQ-NarX-like"/>
    <property type="match status" value="1"/>
</dbReference>
<dbReference type="GO" id="GO:0016020">
    <property type="term" value="C:membrane"/>
    <property type="evidence" value="ECO:0007669"/>
    <property type="project" value="InterPro"/>
</dbReference>
<protein>
    <recommendedName>
        <fullName evidence="2">histidine kinase</fullName>
        <ecNumber evidence="2">2.7.13.3</ecNumber>
    </recommendedName>
</protein>
<name>C8X891_NAKMY</name>
<sequence>MVRSVAGWARRQPVAVDALLVAVLAVAVGPQLAFHVRTSDPQWPLYVLLSAGLLLPLIFRRTAPLTVFAVIVVVAGLQWVLGLPLAADVGVLIALYTVATRFALRTAVLAGGVVEIGALLAAGRWPHGLSAAEMAFVLTVFVLAAVMTGAYVRDRRRTIEALRAQAEHLRRERDQQARLAAAEERNRIAREMHDIIAHSLAIMITLADAAAGKVQTDPDRARGVLRQLAGTGRATLDEARQLVGVLRTDPLAPTTPPPSVRDLPELVERIRDAGLTASLTVTGDPEAVPAASGLAAYRIAQEALTNTVKHAVRPTRATLTVEISPTATLLTVRDDGRAAGRRSGPAGNGLVGHGLVGMRERAAMGHGTLVAGPDPTGGWTVRARLPHAPADAGRA</sequence>
<dbReference type="Proteomes" id="UP000002218">
    <property type="component" value="Chromosome"/>
</dbReference>
<dbReference type="SUPFAM" id="SSF55874">
    <property type="entry name" value="ATPase domain of HSP90 chaperone/DNA topoisomerase II/histidine kinase"/>
    <property type="match status" value="1"/>
</dbReference>
<feature type="transmembrane region" description="Helical" evidence="10">
    <location>
        <begin position="66"/>
        <end position="96"/>
    </location>
</feature>
<proteinExistence type="predicted"/>
<feature type="domain" description="Signal transduction histidine kinase subgroup 3 dimerisation and phosphoacceptor" evidence="12">
    <location>
        <begin position="184"/>
        <end position="250"/>
    </location>
</feature>
<keyword evidence="15" id="KW-1185">Reference proteome</keyword>
<feature type="domain" description="DUF7134" evidence="13">
    <location>
        <begin position="7"/>
        <end position="156"/>
    </location>
</feature>
<evidence type="ECO:0000259" key="11">
    <source>
        <dbReference type="Pfam" id="PF02518"/>
    </source>
</evidence>
<gene>
    <name evidence="14" type="ordered locus">Namu_0652</name>
</gene>
<dbReference type="AlphaFoldDB" id="C8X891"/>
<evidence type="ECO:0000313" key="15">
    <source>
        <dbReference type="Proteomes" id="UP000002218"/>
    </source>
</evidence>
<dbReference type="Pfam" id="PF02518">
    <property type="entry name" value="HATPase_c"/>
    <property type="match status" value="1"/>
</dbReference>
<keyword evidence="3" id="KW-0597">Phosphoprotein</keyword>
<dbReference type="InterPro" id="IPR050482">
    <property type="entry name" value="Sensor_HK_TwoCompSys"/>
</dbReference>
<dbReference type="PANTHER" id="PTHR24421:SF10">
    <property type="entry name" value="NITRATE_NITRITE SENSOR PROTEIN NARQ"/>
    <property type="match status" value="1"/>
</dbReference>
<keyword evidence="10" id="KW-0472">Membrane</keyword>
<reference evidence="14 15" key="2">
    <citation type="journal article" date="2010" name="Stand. Genomic Sci.">
        <title>Complete genome sequence of Nakamurella multipartita type strain (Y-104).</title>
        <authorList>
            <person name="Tice H."/>
            <person name="Mayilraj S."/>
            <person name="Sims D."/>
            <person name="Lapidus A."/>
            <person name="Nolan M."/>
            <person name="Lucas S."/>
            <person name="Glavina Del Rio T."/>
            <person name="Copeland A."/>
            <person name="Cheng J.F."/>
            <person name="Meincke L."/>
            <person name="Bruce D."/>
            <person name="Goodwin L."/>
            <person name="Pitluck S."/>
            <person name="Ivanova N."/>
            <person name="Mavromatis K."/>
            <person name="Ovchinnikova G."/>
            <person name="Pati A."/>
            <person name="Chen A."/>
            <person name="Palaniappan K."/>
            <person name="Land M."/>
            <person name="Hauser L."/>
            <person name="Chang Y.J."/>
            <person name="Jeffries C.D."/>
            <person name="Detter J.C."/>
            <person name="Brettin T."/>
            <person name="Rohde M."/>
            <person name="Goker M."/>
            <person name="Bristow J."/>
            <person name="Eisen J.A."/>
            <person name="Markowitz V."/>
            <person name="Hugenholtz P."/>
            <person name="Kyrpides N.C."/>
            <person name="Klenk H.P."/>
            <person name="Chen F."/>
        </authorList>
    </citation>
    <scope>NUCLEOTIDE SEQUENCE [LARGE SCALE GENOMIC DNA]</scope>
    <source>
        <strain evidence="15">ATCC 700099 / DSM 44233 / CIP 104796 / JCM 9543 / NBRC 105858 / Y-104</strain>
    </source>
</reference>
<dbReference type="GO" id="GO:0000155">
    <property type="term" value="F:phosphorelay sensor kinase activity"/>
    <property type="evidence" value="ECO:0007669"/>
    <property type="project" value="InterPro"/>
</dbReference>
<dbReference type="KEGG" id="nml:Namu_0652"/>
<dbReference type="InParanoid" id="C8X891"/>
<feature type="transmembrane region" description="Helical" evidence="10">
    <location>
        <begin position="43"/>
        <end position="59"/>
    </location>
</feature>
<evidence type="ECO:0000256" key="6">
    <source>
        <dbReference type="ARBA" id="ARBA00022777"/>
    </source>
</evidence>
<accession>C8X891</accession>
<dbReference type="Pfam" id="PF23539">
    <property type="entry name" value="DUF7134"/>
    <property type="match status" value="1"/>
</dbReference>
<evidence type="ECO:0000256" key="10">
    <source>
        <dbReference type="SAM" id="Phobius"/>
    </source>
</evidence>
<dbReference type="GO" id="GO:0046983">
    <property type="term" value="F:protein dimerization activity"/>
    <property type="evidence" value="ECO:0007669"/>
    <property type="project" value="InterPro"/>
</dbReference>
<feature type="coiled-coil region" evidence="9">
    <location>
        <begin position="152"/>
        <end position="192"/>
    </location>
</feature>
<dbReference type="PANTHER" id="PTHR24421">
    <property type="entry name" value="NITRATE/NITRITE SENSOR PROTEIN NARX-RELATED"/>
    <property type="match status" value="1"/>
</dbReference>
<keyword evidence="9" id="KW-0175">Coiled coil</keyword>
<dbReference type="EC" id="2.7.13.3" evidence="2"/>
<evidence type="ECO:0000256" key="7">
    <source>
        <dbReference type="ARBA" id="ARBA00022840"/>
    </source>
</evidence>
<dbReference type="InterPro" id="IPR003594">
    <property type="entry name" value="HATPase_dom"/>
</dbReference>
<organism evidence="14 15">
    <name type="scientific">Nakamurella multipartita (strain ATCC 700099 / DSM 44233 / CIP 104796 / JCM 9543 / NBRC 105858 / Y-104)</name>
    <name type="common">Microsphaera multipartita</name>
    <dbReference type="NCBI Taxonomy" id="479431"/>
    <lineage>
        <taxon>Bacteria</taxon>
        <taxon>Bacillati</taxon>
        <taxon>Actinomycetota</taxon>
        <taxon>Actinomycetes</taxon>
        <taxon>Nakamurellales</taxon>
        <taxon>Nakamurellaceae</taxon>
        <taxon>Nakamurella</taxon>
    </lineage>
</organism>